<comment type="caution">
    <text evidence="2">The sequence shown here is derived from an EMBL/GenBank/DDBJ whole genome shotgun (WGS) entry which is preliminary data.</text>
</comment>
<name>A0A5N0TLZ8_9MICO</name>
<dbReference type="InterPro" id="IPR029068">
    <property type="entry name" value="Glyas_Bleomycin-R_OHBP_Dase"/>
</dbReference>
<sequence>MVALARDARRRRLEILGLPANYYDELAARLDLPTEELSLLRELDLAYDRDADGEYLHFYRRTVLQAHRRRDLLRVRGTPGGVRGVRRGDGAGAPDRPGGGRTDW</sequence>
<protein>
    <submittedName>
        <fullName evidence="2">Uncharacterized protein</fullName>
    </submittedName>
</protein>
<feature type="region of interest" description="Disordered" evidence="1">
    <location>
        <begin position="77"/>
        <end position="104"/>
    </location>
</feature>
<dbReference type="EMBL" id="VYUY01000006">
    <property type="protein sequence ID" value="KAA9135187.1"/>
    <property type="molecule type" value="Genomic_DNA"/>
</dbReference>
<evidence type="ECO:0000313" key="2">
    <source>
        <dbReference type="EMBL" id="KAA9135187.1"/>
    </source>
</evidence>
<accession>A0A5N0TLZ8</accession>
<evidence type="ECO:0000313" key="3">
    <source>
        <dbReference type="Proteomes" id="UP000326838"/>
    </source>
</evidence>
<reference evidence="3" key="1">
    <citation type="submission" date="2019-09" db="EMBL/GenBank/DDBJ databases">
        <title>Mumia zhuanghuii sp. nov. isolated from the intestinal contents of plateau pika (Ochotona curzoniae) in the Qinghai-Tibet plateau of China.</title>
        <authorList>
            <person name="Tian Z."/>
        </authorList>
    </citation>
    <scope>NUCLEOTIDE SEQUENCE [LARGE SCALE GENOMIC DNA]</scope>
    <source>
        <strain evidence="3">L-033</strain>
    </source>
</reference>
<dbReference type="Proteomes" id="UP000326838">
    <property type="component" value="Unassembled WGS sequence"/>
</dbReference>
<proteinExistence type="predicted"/>
<evidence type="ECO:0000256" key="1">
    <source>
        <dbReference type="SAM" id="MobiDB-lite"/>
    </source>
</evidence>
<dbReference type="SUPFAM" id="SSF54593">
    <property type="entry name" value="Glyoxalase/Bleomycin resistance protein/Dihydroxybiphenyl dioxygenase"/>
    <property type="match status" value="1"/>
</dbReference>
<gene>
    <name evidence="2" type="ORF">F6B40_05820</name>
</gene>
<keyword evidence="3" id="KW-1185">Reference proteome</keyword>
<dbReference type="RefSeq" id="WP_150892542.1">
    <property type="nucleotide sequence ID" value="NZ_VYUY01000006.1"/>
</dbReference>
<organism evidence="2 3">
    <name type="scientific">Microbacterium caowuchunii</name>
    <dbReference type="NCBI Taxonomy" id="2614638"/>
    <lineage>
        <taxon>Bacteria</taxon>
        <taxon>Bacillati</taxon>
        <taxon>Actinomycetota</taxon>
        <taxon>Actinomycetes</taxon>
        <taxon>Micrococcales</taxon>
        <taxon>Microbacteriaceae</taxon>
        <taxon>Microbacterium</taxon>
    </lineage>
</organism>
<dbReference type="Gene3D" id="3.10.180.10">
    <property type="entry name" value="2,3-Dihydroxybiphenyl 1,2-Dioxygenase, domain 1"/>
    <property type="match status" value="1"/>
</dbReference>
<dbReference type="AlphaFoldDB" id="A0A5N0TLZ8"/>